<protein>
    <submittedName>
        <fullName evidence="3">Uncharacterized protein</fullName>
    </submittedName>
</protein>
<feature type="transmembrane region" description="Helical" evidence="1">
    <location>
        <begin position="20"/>
        <end position="41"/>
    </location>
</feature>
<evidence type="ECO:0000313" key="4">
    <source>
        <dbReference type="Proteomes" id="UP000237073"/>
    </source>
</evidence>
<dbReference type="RefSeq" id="WP_103677894.1">
    <property type="nucleotide sequence ID" value="NZ_PQGD01000020.1"/>
</dbReference>
<dbReference type="Proteomes" id="UP000237073">
    <property type="component" value="Unassembled WGS sequence"/>
</dbReference>
<organism evidence="3 5">
    <name type="scientific">Superficieibacter electus</name>
    <dbReference type="NCBI Taxonomy" id="2022662"/>
    <lineage>
        <taxon>Bacteria</taxon>
        <taxon>Pseudomonadati</taxon>
        <taxon>Pseudomonadota</taxon>
        <taxon>Gammaproteobacteria</taxon>
        <taxon>Enterobacterales</taxon>
        <taxon>Enterobacteriaceae</taxon>
        <taxon>Superficieibacter</taxon>
    </lineage>
</organism>
<proteinExistence type="predicted"/>
<keyword evidence="4" id="KW-1185">Reference proteome</keyword>
<feature type="transmembrane region" description="Helical" evidence="1">
    <location>
        <begin position="143"/>
        <end position="166"/>
    </location>
</feature>
<evidence type="ECO:0000256" key="1">
    <source>
        <dbReference type="SAM" id="Phobius"/>
    </source>
</evidence>
<dbReference type="EMBL" id="PQGD01000020">
    <property type="protein sequence ID" value="POP44481.1"/>
    <property type="molecule type" value="Genomic_DNA"/>
</dbReference>
<name>A0A2P5GJY7_9ENTR</name>
<dbReference type="EMBL" id="PQGE01000021">
    <property type="protein sequence ID" value="POP42174.1"/>
    <property type="molecule type" value="Genomic_DNA"/>
</dbReference>
<accession>A0A2P5GJY7</accession>
<dbReference type="AlphaFoldDB" id="A0A2P5GJY7"/>
<evidence type="ECO:0000313" key="3">
    <source>
        <dbReference type="EMBL" id="POP44481.1"/>
    </source>
</evidence>
<gene>
    <name evidence="3" type="ORF">CHU32_21245</name>
    <name evidence="2" type="ORF">CHU33_20360</name>
</gene>
<sequence>MRKWKTKDDIQASTPLFEKVLVRGYQVALVIFSLWLGWVIYDEVQMQRHAVPTSAQIYHLDYITPEQAAEKGLCQLRGRSANCSNHYSFTVEYQVNGRKRTAQFQDIVYNPGENKTICLDYVKSNPAMIKLCRDPWFDYHKDFFFFPFAFWSLTLLGAFGISLILAAEKVKRRFQRPPPPVLKECWYHIYDDQTGQLLLDTACEKDAFTLLNQKRVISCRAGKSEVVVVHGRKTQRSWIIYTVEDRRRRHKKKKSSI</sequence>
<keyword evidence="1" id="KW-1133">Transmembrane helix</keyword>
<dbReference type="Proteomes" id="UP000247005">
    <property type="component" value="Unassembled WGS sequence"/>
</dbReference>
<keyword evidence="1" id="KW-0812">Transmembrane</keyword>
<evidence type="ECO:0000313" key="5">
    <source>
        <dbReference type="Proteomes" id="UP000247005"/>
    </source>
</evidence>
<reference evidence="4 5" key="1">
    <citation type="submission" date="2018-01" db="EMBL/GenBank/DDBJ databases">
        <title>Superficieibacter electus gen. nov., sp. nov., an extended-spectrum beta-lactamase possessing member of the Enterobacteriaceae family, isolated from intensive care unit surfaces.</title>
        <authorList>
            <person name="Potter R.F."/>
            <person name="D'Souza A.W."/>
        </authorList>
    </citation>
    <scope>NUCLEOTIDE SEQUENCE [LARGE SCALE GENOMIC DNA]</scope>
    <source>
        <strain evidence="3 5">BP-1</strain>
        <strain evidence="2 4">BP-2</strain>
    </source>
</reference>
<comment type="caution">
    <text evidence="3">The sequence shown here is derived from an EMBL/GenBank/DDBJ whole genome shotgun (WGS) entry which is preliminary data.</text>
</comment>
<evidence type="ECO:0000313" key="2">
    <source>
        <dbReference type="EMBL" id="POP42174.1"/>
    </source>
</evidence>
<keyword evidence="1" id="KW-0472">Membrane</keyword>